<evidence type="ECO:0000256" key="3">
    <source>
        <dbReference type="ARBA" id="ARBA00011738"/>
    </source>
</evidence>
<dbReference type="GO" id="GO:0009228">
    <property type="term" value="P:thiamine biosynthetic process"/>
    <property type="evidence" value="ECO:0007669"/>
    <property type="project" value="UniProtKB-UniRule"/>
</dbReference>
<dbReference type="Pfam" id="PF02779">
    <property type="entry name" value="Transket_pyr"/>
    <property type="match status" value="1"/>
</dbReference>
<keyword evidence="7 11" id="KW-0784">Thiamine biosynthesis</keyword>
<evidence type="ECO:0000259" key="12">
    <source>
        <dbReference type="SMART" id="SM00861"/>
    </source>
</evidence>
<gene>
    <name evidence="11" type="primary">dxs</name>
    <name evidence="13" type="ORF">SAMN05216186_13030</name>
</gene>
<reference evidence="13 14" key="1">
    <citation type="submission" date="2016-10" db="EMBL/GenBank/DDBJ databases">
        <authorList>
            <person name="de Groot N.N."/>
        </authorList>
    </citation>
    <scope>NUCLEOTIDE SEQUENCE [LARGE SCALE GENOMIC DNA]</scope>
    <source>
        <strain evidence="13 14">JCM 21544</strain>
    </source>
</reference>
<proteinExistence type="inferred from homology"/>
<dbReference type="PANTHER" id="PTHR43322:SF5">
    <property type="entry name" value="1-DEOXY-D-XYLULOSE-5-PHOSPHATE SYNTHASE, CHLOROPLASTIC"/>
    <property type="match status" value="1"/>
</dbReference>
<keyword evidence="8 11" id="KW-0786">Thiamine pyrophosphate</keyword>
<dbReference type="Proteomes" id="UP000198706">
    <property type="component" value="Unassembled WGS sequence"/>
</dbReference>
<dbReference type="Gene3D" id="3.40.50.920">
    <property type="match status" value="1"/>
</dbReference>
<feature type="binding site" evidence="11">
    <location>
        <position position="159"/>
    </location>
    <ligand>
        <name>Mg(2+)</name>
        <dbReference type="ChEBI" id="CHEBI:18420"/>
    </ligand>
</feature>
<comment type="cofactor">
    <cofactor evidence="11">
        <name>Mg(2+)</name>
        <dbReference type="ChEBI" id="CHEBI:18420"/>
    </cofactor>
    <text evidence="11">Binds 1 Mg(2+) ion per subunit.</text>
</comment>
<dbReference type="GO" id="GO:0000287">
    <property type="term" value="F:magnesium ion binding"/>
    <property type="evidence" value="ECO:0007669"/>
    <property type="project" value="UniProtKB-UniRule"/>
</dbReference>
<dbReference type="Gene3D" id="3.40.50.970">
    <property type="match status" value="2"/>
</dbReference>
<dbReference type="SUPFAM" id="SSF52922">
    <property type="entry name" value="TK C-terminal domain-like"/>
    <property type="match status" value="1"/>
</dbReference>
<dbReference type="InterPro" id="IPR009014">
    <property type="entry name" value="Transketo_C/PFOR_II"/>
</dbReference>
<comment type="pathway">
    <text evidence="1 11">Metabolic intermediate biosynthesis; 1-deoxy-D-xylulose 5-phosphate biosynthesis; 1-deoxy-D-xylulose 5-phosphate from D-glyceraldehyde 3-phosphate and pyruvate: step 1/1.</text>
</comment>
<comment type="catalytic activity">
    <reaction evidence="11">
        <text>D-glyceraldehyde 3-phosphate + pyruvate + H(+) = 1-deoxy-D-xylulose 5-phosphate + CO2</text>
        <dbReference type="Rhea" id="RHEA:12605"/>
        <dbReference type="ChEBI" id="CHEBI:15361"/>
        <dbReference type="ChEBI" id="CHEBI:15378"/>
        <dbReference type="ChEBI" id="CHEBI:16526"/>
        <dbReference type="ChEBI" id="CHEBI:57792"/>
        <dbReference type="ChEBI" id="CHEBI:59776"/>
        <dbReference type="EC" id="2.2.1.7"/>
    </reaction>
</comment>
<dbReference type="EC" id="2.2.1.7" evidence="11"/>
<evidence type="ECO:0000256" key="6">
    <source>
        <dbReference type="ARBA" id="ARBA00022842"/>
    </source>
</evidence>
<dbReference type="NCBIfam" id="TIGR00204">
    <property type="entry name" value="dxs"/>
    <property type="match status" value="1"/>
</dbReference>
<comment type="function">
    <text evidence="10 11">Catalyzes the acyloin condensation reaction between C atoms 2 and 3 of pyruvate and glyceraldehyde 3-phosphate to yield 1-deoxy-D-xylulose-5-phosphate (DXP).</text>
</comment>
<dbReference type="InterPro" id="IPR020826">
    <property type="entry name" value="Transketolase_BS"/>
</dbReference>
<dbReference type="EMBL" id="FNFD01000030">
    <property type="protein sequence ID" value="SDL77399.1"/>
    <property type="molecule type" value="Genomic_DNA"/>
</dbReference>
<dbReference type="GO" id="GO:0019288">
    <property type="term" value="P:isopentenyl diphosphate biosynthetic process, methylerythritol 4-phosphate pathway"/>
    <property type="evidence" value="ECO:0007669"/>
    <property type="project" value="TreeGrafter"/>
</dbReference>
<keyword evidence="4 11" id="KW-0808">Transferase</keyword>
<dbReference type="Pfam" id="PF02780">
    <property type="entry name" value="Transketolase_C"/>
    <property type="match status" value="1"/>
</dbReference>
<dbReference type="HAMAP" id="MF_00315">
    <property type="entry name" value="DXP_synth"/>
    <property type="match status" value="1"/>
</dbReference>
<dbReference type="NCBIfam" id="NF003933">
    <property type="entry name" value="PRK05444.2-2"/>
    <property type="match status" value="1"/>
</dbReference>
<sequence>MPKTFHEIPRERPETPLLDRADTPQQLRLLGEAELEVLADELRQYLLYTVGQTGGHFGAGLGVIELTIALHYVFDTPDDRLVWDVGHQAYPHKILTGRRERMSTLRQKDGIAAFPRRSESEYDTFGVGHSSTSISAALGMAIAARLQGSKRKSVAVIGDGALTAGMAFEALNHASDVKADMLVVLNDNDMSISRNVGGLSNYLAKILSSRTYASMREGSKKVLSRLPGAWEIARKTEEHAKGMLVPGTLFEELGWNYIGPIDGHDLPTLLATLRNMRDLEGPQFLHVITKKGKGFAPAEVDPIGYHAITKLEPLGAAPKQAGGPKYSNVFGQWLCDMAAADTRLMGITPAMKEGSDLVAFSERFPERYFDVAIAEQHAVTLAAGMACEGAKPVVAIYSTFLQRAYDQLVHDVAVQNLDVLFAIDRAGLVGEDGPTHAGSFDLSYLRCIPGMLVMTPSDENEMRRLLTTGYLFEGPAAVRYPRGSGPNAAIEPGLEPLEIGKGVVRRQGQGVAFLVFGVQLADALKVAEGLDATVADMRFVKPLDEALVRQLADSHELLVTVEENAVMGGAGSAVNEFLAREGLRVPVLNLGLPDYYVEHAKPAQMLAECGLDAVGIEAAVRARLARSND</sequence>
<dbReference type="InterPro" id="IPR033248">
    <property type="entry name" value="Transketolase_C"/>
</dbReference>
<dbReference type="STRING" id="137658.SAMN05216186_13030"/>
<organism evidence="13 14">
    <name type="scientific">Pseudomonas indica</name>
    <dbReference type="NCBI Taxonomy" id="137658"/>
    <lineage>
        <taxon>Bacteria</taxon>
        <taxon>Pseudomonadati</taxon>
        <taxon>Pseudomonadota</taxon>
        <taxon>Gammaproteobacteria</taxon>
        <taxon>Pseudomonadales</taxon>
        <taxon>Pseudomonadaceae</taxon>
        <taxon>Pseudomonas</taxon>
    </lineage>
</organism>
<evidence type="ECO:0000256" key="2">
    <source>
        <dbReference type="ARBA" id="ARBA00011081"/>
    </source>
</evidence>
<dbReference type="InterPro" id="IPR029061">
    <property type="entry name" value="THDP-binding"/>
</dbReference>
<comment type="cofactor">
    <cofactor evidence="11">
        <name>thiamine diphosphate</name>
        <dbReference type="ChEBI" id="CHEBI:58937"/>
    </cofactor>
    <text evidence="11">Binds 1 thiamine pyrophosphate per subunit.</text>
</comment>
<comment type="subunit">
    <text evidence="3 11">Homodimer.</text>
</comment>
<feature type="binding site" evidence="11">
    <location>
        <position position="375"/>
    </location>
    <ligand>
        <name>thiamine diphosphate</name>
        <dbReference type="ChEBI" id="CHEBI:58937"/>
    </ligand>
</feature>
<protein>
    <recommendedName>
        <fullName evidence="11">1-deoxy-D-xylulose-5-phosphate synthase</fullName>
        <ecNumber evidence="11">2.2.1.7</ecNumber>
    </recommendedName>
    <alternativeName>
        <fullName evidence="11">1-deoxyxylulose-5-phosphate synthase</fullName>
        <shortName evidence="11">DXP synthase</shortName>
        <shortName evidence="11">DXPS</shortName>
    </alternativeName>
</protein>
<dbReference type="SUPFAM" id="SSF52518">
    <property type="entry name" value="Thiamin diphosphate-binding fold (THDP-binding)"/>
    <property type="match status" value="2"/>
</dbReference>
<dbReference type="CDD" id="cd02007">
    <property type="entry name" value="TPP_DXS"/>
    <property type="match status" value="1"/>
</dbReference>
<feature type="binding site" evidence="11">
    <location>
        <begin position="128"/>
        <end position="130"/>
    </location>
    <ligand>
        <name>thiamine diphosphate</name>
        <dbReference type="ChEBI" id="CHEBI:58937"/>
    </ligand>
</feature>
<feature type="domain" description="Transketolase-like pyrimidine-binding" evidence="12">
    <location>
        <begin position="324"/>
        <end position="488"/>
    </location>
</feature>
<feature type="binding site" evidence="11">
    <location>
        <position position="87"/>
    </location>
    <ligand>
        <name>thiamine diphosphate</name>
        <dbReference type="ChEBI" id="CHEBI:58937"/>
    </ligand>
</feature>
<dbReference type="Pfam" id="PF13292">
    <property type="entry name" value="DXP_synthase_N"/>
    <property type="match status" value="1"/>
</dbReference>
<dbReference type="AlphaFoldDB" id="A0A1G9MT57"/>
<feature type="binding site" evidence="11">
    <location>
        <position position="188"/>
    </location>
    <ligand>
        <name>Mg(2+)</name>
        <dbReference type="ChEBI" id="CHEBI:18420"/>
    </ligand>
</feature>
<accession>A0A1G9MT57</accession>
<evidence type="ECO:0000256" key="1">
    <source>
        <dbReference type="ARBA" id="ARBA00004980"/>
    </source>
</evidence>
<evidence type="ECO:0000256" key="11">
    <source>
        <dbReference type="HAMAP-Rule" id="MF_00315"/>
    </source>
</evidence>
<keyword evidence="14" id="KW-1185">Reference proteome</keyword>
<keyword evidence="6 11" id="KW-0460">Magnesium</keyword>
<name>A0A1G9MT57_9PSED</name>
<feature type="binding site" evidence="11">
    <location>
        <position position="295"/>
    </location>
    <ligand>
        <name>thiamine diphosphate</name>
        <dbReference type="ChEBI" id="CHEBI:58937"/>
    </ligand>
</feature>
<feature type="binding site" evidence="11">
    <location>
        <begin position="160"/>
        <end position="161"/>
    </location>
    <ligand>
        <name>thiamine diphosphate</name>
        <dbReference type="ChEBI" id="CHEBI:58937"/>
    </ligand>
</feature>
<dbReference type="CDD" id="cd07033">
    <property type="entry name" value="TPP_PYR_DXS_TK_like"/>
    <property type="match status" value="1"/>
</dbReference>
<dbReference type="RefSeq" id="WP_084339521.1">
    <property type="nucleotide sequence ID" value="NZ_FNFD01000030.1"/>
</dbReference>
<comment type="similarity">
    <text evidence="2 11">Belongs to the transketolase family. DXPS subfamily.</text>
</comment>
<dbReference type="GO" id="GO:0008661">
    <property type="term" value="F:1-deoxy-D-xylulose-5-phosphate synthase activity"/>
    <property type="evidence" value="ECO:0007669"/>
    <property type="project" value="UniProtKB-UniRule"/>
</dbReference>
<dbReference type="FunFam" id="3.40.50.970:FF:000005">
    <property type="entry name" value="1-deoxy-D-xylulose-5-phosphate synthase"/>
    <property type="match status" value="1"/>
</dbReference>
<evidence type="ECO:0000256" key="10">
    <source>
        <dbReference type="ARBA" id="ARBA00055605"/>
    </source>
</evidence>
<dbReference type="GO" id="GO:0016114">
    <property type="term" value="P:terpenoid biosynthetic process"/>
    <property type="evidence" value="ECO:0007669"/>
    <property type="project" value="UniProtKB-UniRule"/>
</dbReference>
<evidence type="ECO:0000256" key="9">
    <source>
        <dbReference type="ARBA" id="ARBA00023229"/>
    </source>
</evidence>
<evidence type="ECO:0000256" key="5">
    <source>
        <dbReference type="ARBA" id="ARBA00022723"/>
    </source>
</evidence>
<dbReference type="InterPro" id="IPR005477">
    <property type="entry name" value="Dxylulose-5-P_synthase"/>
</dbReference>
<keyword evidence="5 11" id="KW-0479">Metal-binding</keyword>
<dbReference type="PANTHER" id="PTHR43322">
    <property type="entry name" value="1-D-DEOXYXYLULOSE 5-PHOSPHATE SYNTHASE-RELATED"/>
    <property type="match status" value="1"/>
</dbReference>
<dbReference type="UniPathway" id="UPA00064">
    <property type="reaction ID" value="UER00091"/>
</dbReference>
<evidence type="ECO:0000256" key="7">
    <source>
        <dbReference type="ARBA" id="ARBA00022977"/>
    </source>
</evidence>
<evidence type="ECO:0000256" key="8">
    <source>
        <dbReference type="ARBA" id="ARBA00023052"/>
    </source>
</evidence>
<dbReference type="PROSITE" id="PS00802">
    <property type="entry name" value="TRANSKETOLASE_2"/>
    <property type="match status" value="1"/>
</dbReference>
<keyword evidence="9 11" id="KW-0414">Isoprene biosynthesis</keyword>
<dbReference type="GO" id="GO:0005829">
    <property type="term" value="C:cytosol"/>
    <property type="evidence" value="ECO:0007669"/>
    <property type="project" value="TreeGrafter"/>
</dbReference>
<evidence type="ECO:0000313" key="14">
    <source>
        <dbReference type="Proteomes" id="UP000198706"/>
    </source>
</evidence>
<feature type="binding site" evidence="11">
    <location>
        <position position="188"/>
    </location>
    <ligand>
        <name>thiamine diphosphate</name>
        <dbReference type="ChEBI" id="CHEBI:58937"/>
    </ligand>
</feature>
<evidence type="ECO:0000313" key="13">
    <source>
        <dbReference type="EMBL" id="SDL77399.1"/>
    </source>
</evidence>
<dbReference type="InterPro" id="IPR005475">
    <property type="entry name" value="Transketolase-like_Pyr-bd"/>
</dbReference>
<dbReference type="FunFam" id="3.40.50.920:FF:000002">
    <property type="entry name" value="1-deoxy-D-xylulose-5-phosphate synthase"/>
    <property type="match status" value="1"/>
</dbReference>
<dbReference type="GO" id="GO:0030976">
    <property type="term" value="F:thiamine pyrophosphate binding"/>
    <property type="evidence" value="ECO:0007669"/>
    <property type="project" value="UniProtKB-UniRule"/>
</dbReference>
<dbReference type="SMART" id="SM00861">
    <property type="entry name" value="Transket_pyr"/>
    <property type="match status" value="1"/>
</dbReference>
<evidence type="ECO:0000256" key="4">
    <source>
        <dbReference type="ARBA" id="ARBA00022679"/>
    </source>
</evidence>